<sequence length="95" mass="10241">MIGTIAAVLTTGAFIPQVLKTIKTKDTSGISLGMYSMQVTGIALWLVYGLSIGDMALIAANGCSFFFSLIILSYKLKEVMTSRRRMNCQKAAAQV</sequence>
<dbReference type="EMBL" id="MPJW01000146">
    <property type="protein sequence ID" value="OLU38904.1"/>
    <property type="molecule type" value="Genomic_DNA"/>
</dbReference>
<evidence type="ECO:0000256" key="4">
    <source>
        <dbReference type="ARBA" id="ARBA00023136"/>
    </source>
</evidence>
<evidence type="ECO:0000256" key="2">
    <source>
        <dbReference type="ARBA" id="ARBA00022692"/>
    </source>
</evidence>
<comment type="subcellular location">
    <subcellularLocation>
        <location evidence="1">Membrane</location>
        <topology evidence="1">Multi-pass membrane protein</topology>
    </subcellularLocation>
</comment>
<gene>
    <name evidence="6" type="ORF">BO222_07585</name>
</gene>
<comment type="caution">
    <text evidence="6">The sequence shown here is derived from an EMBL/GenBank/DDBJ whole genome shotgun (WGS) entry which is preliminary data.</text>
</comment>
<keyword evidence="7" id="KW-1185">Reference proteome</keyword>
<dbReference type="Gene3D" id="1.20.1280.290">
    <property type="match status" value="1"/>
</dbReference>
<evidence type="ECO:0000256" key="1">
    <source>
        <dbReference type="ARBA" id="ARBA00004141"/>
    </source>
</evidence>
<proteinExistence type="predicted"/>
<organism evidence="6 7">
    <name type="scientific">Ileibacterium valens</name>
    <dbReference type="NCBI Taxonomy" id="1862668"/>
    <lineage>
        <taxon>Bacteria</taxon>
        <taxon>Bacillati</taxon>
        <taxon>Bacillota</taxon>
        <taxon>Erysipelotrichia</taxon>
        <taxon>Erysipelotrichales</taxon>
        <taxon>Erysipelotrichaceae</taxon>
        <taxon>Ileibacterium</taxon>
    </lineage>
</organism>
<dbReference type="AlphaFoldDB" id="A0A1U7NFD2"/>
<dbReference type="InterPro" id="IPR047662">
    <property type="entry name" value="SemiSWEET"/>
</dbReference>
<dbReference type="SMART" id="SM00679">
    <property type="entry name" value="CTNS"/>
    <property type="match status" value="1"/>
</dbReference>
<dbReference type="Pfam" id="PF04193">
    <property type="entry name" value="PQ-loop"/>
    <property type="match status" value="1"/>
</dbReference>
<evidence type="ECO:0008006" key="8">
    <source>
        <dbReference type="Google" id="ProtNLM"/>
    </source>
</evidence>
<dbReference type="InterPro" id="IPR006603">
    <property type="entry name" value="PQ-loop_rpt"/>
</dbReference>
<dbReference type="NCBIfam" id="NF037968">
    <property type="entry name" value="SemiSWEET_2"/>
    <property type="match status" value="1"/>
</dbReference>
<feature type="transmembrane region" description="Helical" evidence="5">
    <location>
        <begin position="56"/>
        <end position="76"/>
    </location>
</feature>
<dbReference type="OrthoDB" id="9814012at2"/>
<evidence type="ECO:0000256" key="5">
    <source>
        <dbReference type="SAM" id="Phobius"/>
    </source>
</evidence>
<evidence type="ECO:0000313" key="7">
    <source>
        <dbReference type="Proteomes" id="UP000186341"/>
    </source>
</evidence>
<evidence type="ECO:0000256" key="3">
    <source>
        <dbReference type="ARBA" id="ARBA00022989"/>
    </source>
</evidence>
<dbReference type="GO" id="GO:0016020">
    <property type="term" value="C:membrane"/>
    <property type="evidence" value="ECO:0007669"/>
    <property type="project" value="UniProtKB-SubCell"/>
</dbReference>
<dbReference type="GeneID" id="82203043"/>
<name>A0A1U7NFD2_9FIRM</name>
<keyword evidence="4 5" id="KW-0472">Membrane</keyword>
<dbReference type="RefSeq" id="WP_075819853.1">
    <property type="nucleotide sequence ID" value="NZ_CAOUMU010000081.1"/>
</dbReference>
<keyword evidence="2 5" id="KW-0812">Transmembrane</keyword>
<protein>
    <recommendedName>
        <fullName evidence="8">Glutathione synthetase</fullName>
    </recommendedName>
</protein>
<evidence type="ECO:0000313" key="6">
    <source>
        <dbReference type="EMBL" id="OLU38904.1"/>
    </source>
</evidence>
<keyword evidence="3 5" id="KW-1133">Transmembrane helix</keyword>
<dbReference type="GO" id="GO:0051119">
    <property type="term" value="F:sugar transmembrane transporter activity"/>
    <property type="evidence" value="ECO:0007669"/>
    <property type="project" value="InterPro"/>
</dbReference>
<dbReference type="Proteomes" id="UP000186341">
    <property type="component" value="Unassembled WGS sequence"/>
</dbReference>
<reference evidence="6 7" key="1">
    <citation type="submission" date="2016-11" db="EMBL/GenBank/DDBJ databases">
        <title>Description of two novel members of the family Erysipelotrichaceae: Ileibacterium lipovorans gen. nov., sp. nov. and Dubosiella newyorkensis, gen. nov., sp. nov.</title>
        <authorList>
            <person name="Cox L.M."/>
            <person name="Sohn J."/>
            <person name="Tyrrell K.L."/>
            <person name="Citron D.M."/>
            <person name="Lawson P.A."/>
            <person name="Patel N.B."/>
            <person name="Iizumi T."/>
            <person name="Perez-Perez G.I."/>
            <person name="Goldstein E.J."/>
            <person name="Blaser M.J."/>
        </authorList>
    </citation>
    <scope>NUCLEOTIDE SEQUENCE [LARGE SCALE GENOMIC DNA]</scope>
    <source>
        <strain evidence="6 7">NYU-BL-A3</strain>
    </source>
</reference>
<accession>A0A1U7NFD2</accession>
<feature type="transmembrane region" description="Helical" evidence="5">
    <location>
        <begin position="32"/>
        <end position="50"/>
    </location>
</feature>